<organism evidence="1 2">
    <name type="scientific">Aspergillus keveii</name>
    <dbReference type="NCBI Taxonomy" id="714993"/>
    <lineage>
        <taxon>Eukaryota</taxon>
        <taxon>Fungi</taxon>
        <taxon>Dikarya</taxon>
        <taxon>Ascomycota</taxon>
        <taxon>Pezizomycotina</taxon>
        <taxon>Eurotiomycetes</taxon>
        <taxon>Eurotiomycetidae</taxon>
        <taxon>Eurotiales</taxon>
        <taxon>Aspergillaceae</taxon>
        <taxon>Aspergillus</taxon>
        <taxon>Aspergillus subgen. Nidulantes</taxon>
    </lineage>
</organism>
<dbReference type="InterPro" id="IPR009836">
    <property type="entry name" value="GRDP-like"/>
</dbReference>
<dbReference type="PANTHER" id="PTHR34365:SF7">
    <property type="entry name" value="GLYCINE-RICH DOMAIN-CONTAINING PROTEIN 1"/>
    <property type="match status" value="1"/>
</dbReference>
<gene>
    <name evidence="1" type="ORF">BJX66DRAFT_310932</name>
</gene>
<evidence type="ECO:0000313" key="2">
    <source>
        <dbReference type="Proteomes" id="UP001610563"/>
    </source>
</evidence>
<name>A0ABR4FVX2_9EURO</name>
<dbReference type="Proteomes" id="UP001610563">
    <property type="component" value="Unassembled WGS sequence"/>
</dbReference>
<keyword evidence="2" id="KW-1185">Reference proteome</keyword>
<accession>A0ABR4FVX2</accession>
<dbReference type="PANTHER" id="PTHR34365">
    <property type="entry name" value="ENOLASE (DUF1399)"/>
    <property type="match status" value="1"/>
</dbReference>
<dbReference type="Pfam" id="PF07173">
    <property type="entry name" value="GRDP-like"/>
    <property type="match status" value="1"/>
</dbReference>
<proteinExistence type="predicted"/>
<sequence>MALASPSNLLSLHNAGSKITSALPFRFAMRYDYNPKVTAIPDLALFDGLSPDDPGPKALPTLAECAVHLEMLEAFQALRQKVIHSKKLDQAFGMEPNRKTVYRKVWNGARRRKNRTYTIDKFVLKDADFAGKRKEKWTYFLQIAAVRFHAWIRVVNRCLKDHDANGAPVPRYLLLPPLDTLIIWHAYLLNCDDFKSYCAVQNLHHVQQIAFPWADIHNAIDRENWSYTLPSEQSAWLRENGNLDASLIDALSETTTNRKNPAWHLLKEFNSMTKTPWTEGLADPLVQTILNARSTRGANEALVNNVSRQVVFVDKMHGHRWIRSPAVHGTLRRAVDRYDKFLHLFRLYPGTFLVPTLDVDLVWHTHQCSAEDYRQFVTERVGRFINHDDKIGRGTLDFGFTSAEEWYRVTFGEQYQVCLCWSCEAILEAVDKMGDDVLAKEDSEALIRDLSVRVEREVNYYREVETARRLGKNLPVGWNHHKGT</sequence>
<reference evidence="1 2" key="1">
    <citation type="submission" date="2024-07" db="EMBL/GenBank/DDBJ databases">
        <title>Section-level genome sequencing and comparative genomics of Aspergillus sections Usti and Cavernicolus.</title>
        <authorList>
            <consortium name="Lawrence Berkeley National Laboratory"/>
            <person name="Nybo J.L."/>
            <person name="Vesth T.C."/>
            <person name="Theobald S."/>
            <person name="Frisvad J.C."/>
            <person name="Larsen T.O."/>
            <person name="Kjaerboelling I."/>
            <person name="Rothschild-Mancinelli K."/>
            <person name="Lyhne E.K."/>
            <person name="Kogle M.E."/>
            <person name="Barry K."/>
            <person name="Clum A."/>
            <person name="Na H."/>
            <person name="Ledsgaard L."/>
            <person name="Lin J."/>
            <person name="Lipzen A."/>
            <person name="Kuo A."/>
            <person name="Riley R."/>
            <person name="Mondo S."/>
            <person name="Labutti K."/>
            <person name="Haridas S."/>
            <person name="Pangalinan J."/>
            <person name="Salamov A.A."/>
            <person name="Simmons B.A."/>
            <person name="Magnuson J.K."/>
            <person name="Chen J."/>
            <person name="Drula E."/>
            <person name="Henrissat B."/>
            <person name="Wiebenga A."/>
            <person name="Lubbers R.J."/>
            <person name="Gomes A.C."/>
            <person name="Makela M.R."/>
            <person name="Stajich J."/>
            <person name="Grigoriev I.V."/>
            <person name="Mortensen U.H."/>
            <person name="De Vries R.P."/>
            <person name="Baker S.E."/>
            <person name="Andersen M.R."/>
        </authorList>
    </citation>
    <scope>NUCLEOTIDE SEQUENCE [LARGE SCALE GENOMIC DNA]</scope>
    <source>
        <strain evidence="1 2">CBS 209.92</strain>
    </source>
</reference>
<evidence type="ECO:0000313" key="1">
    <source>
        <dbReference type="EMBL" id="KAL2787413.1"/>
    </source>
</evidence>
<protein>
    <submittedName>
        <fullName evidence="1">Uncharacterized protein</fullName>
    </submittedName>
</protein>
<comment type="caution">
    <text evidence="1">The sequence shown here is derived from an EMBL/GenBank/DDBJ whole genome shotgun (WGS) entry which is preliminary data.</text>
</comment>
<dbReference type="EMBL" id="JBFTWV010000097">
    <property type="protein sequence ID" value="KAL2787413.1"/>
    <property type="molecule type" value="Genomic_DNA"/>
</dbReference>